<dbReference type="AlphaFoldDB" id="A0ABD5P9X4"/>
<dbReference type="Proteomes" id="UP001595921">
    <property type="component" value="Unassembled WGS sequence"/>
</dbReference>
<feature type="domain" description="Bacterial sugar transferase" evidence="2">
    <location>
        <begin position="300"/>
        <end position="483"/>
    </location>
</feature>
<name>A0ABD5P9X4_9EURY</name>
<protein>
    <submittedName>
        <fullName evidence="3">Sugar transferase</fullName>
    </submittedName>
</protein>
<evidence type="ECO:0000256" key="1">
    <source>
        <dbReference type="SAM" id="Phobius"/>
    </source>
</evidence>
<keyword evidence="1" id="KW-0472">Membrane</keyword>
<accession>A0ABD5P9X4</accession>
<keyword evidence="1" id="KW-0812">Transmembrane</keyword>
<dbReference type="EMBL" id="JBHSDS010000003">
    <property type="protein sequence ID" value="MFC4357712.1"/>
    <property type="molecule type" value="Genomic_DNA"/>
</dbReference>
<dbReference type="InterPro" id="IPR003362">
    <property type="entry name" value="Bact_transf"/>
</dbReference>
<proteinExistence type="predicted"/>
<dbReference type="GO" id="GO:0016740">
    <property type="term" value="F:transferase activity"/>
    <property type="evidence" value="ECO:0007669"/>
    <property type="project" value="UniProtKB-KW"/>
</dbReference>
<evidence type="ECO:0000313" key="3">
    <source>
        <dbReference type="EMBL" id="MFC4357712.1"/>
    </source>
</evidence>
<organism evidence="3 4">
    <name type="scientific">Halobium salinum</name>
    <dbReference type="NCBI Taxonomy" id="1364940"/>
    <lineage>
        <taxon>Archaea</taxon>
        <taxon>Methanobacteriati</taxon>
        <taxon>Methanobacteriota</taxon>
        <taxon>Stenosarchaea group</taxon>
        <taxon>Halobacteria</taxon>
        <taxon>Halobacteriales</taxon>
        <taxon>Haloferacaceae</taxon>
        <taxon>Halobium</taxon>
    </lineage>
</organism>
<dbReference type="Pfam" id="PF02397">
    <property type="entry name" value="Bac_transf"/>
    <property type="match status" value="1"/>
</dbReference>
<feature type="transmembrane region" description="Helical" evidence="1">
    <location>
        <begin position="111"/>
        <end position="134"/>
    </location>
</feature>
<keyword evidence="1" id="KW-1133">Transmembrane helix</keyword>
<gene>
    <name evidence="3" type="ORF">ACFO0N_07085</name>
</gene>
<reference evidence="3 4" key="1">
    <citation type="journal article" date="2019" name="Int. J. Syst. Evol. Microbiol.">
        <title>The Global Catalogue of Microorganisms (GCM) 10K type strain sequencing project: providing services to taxonomists for standard genome sequencing and annotation.</title>
        <authorList>
            <consortium name="The Broad Institute Genomics Platform"/>
            <consortium name="The Broad Institute Genome Sequencing Center for Infectious Disease"/>
            <person name="Wu L."/>
            <person name="Ma J."/>
        </authorList>
    </citation>
    <scope>NUCLEOTIDE SEQUENCE [LARGE SCALE GENOMIC DNA]</scope>
    <source>
        <strain evidence="3 4">CGMCC 1.12553</strain>
    </source>
</reference>
<evidence type="ECO:0000259" key="2">
    <source>
        <dbReference type="Pfam" id="PF02397"/>
    </source>
</evidence>
<comment type="caution">
    <text evidence="3">The sequence shown here is derived from an EMBL/GenBank/DDBJ whole genome shotgun (WGS) entry which is preliminary data.</text>
</comment>
<keyword evidence="3" id="KW-0808">Transferase</keyword>
<dbReference type="PANTHER" id="PTHR30576">
    <property type="entry name" value="COLANIC BIOSYNTHESIS UDP-GLUCOSE LIPID CARRIER TRANSFERASE"/>
    <property type="match status" value="1"/>
</dbReference>
<feature type="transmembrane region" description="Helical" evidence="1">
    <location>
        <begin position="85"/>
        <end position="105"/>
    </location>
</feature>
<sequence length="495" mass="54051">MSPRQRHRLLAILGTVGLTDLALLAANHTGVQRVVTTLVPVVGQFPAESLSGTALDIALMTTLPVVMLALAPLYKPNSRRILETVGLTVQRVFVASAVLAAVGYYDYTYRLPRITLALLTTVLLVVLPAWFVVIRRRPVRSGDRAIIVGDDPTEIDRVLEATEQDVVGYVVPPVTAYVNGDRQYLAATDGGDRRPNVSLPDGGRLSQVAAADAEALECLGDVTQLESLLVEHDVDTALFAFAEPDREAFFGALATCEANGVRTKIHRRNAESVLVADAAAGEEVVDVDLEPWDAQDRLLKRLFDVAFAGVGLAVLSPVIVLTALAVKLDSEGPVFYQQRRTSEFGETFTVAKFRSMVTDAESDSGAVISAEDEGDVDPRVTRVGRFIRKTHLDEIPQLWSILVGDMSVVGPRPERPELDGEIGETVETWQRRWFVKPGLTGLAQVNGVTGHDPAAKLEHDILYVRQQSFTYDVKLVVRQLWKVGEDVVETVRSGR</sequence>
<feature type="transmembrane region" description="Helical" evidence="1">
    <location>
        <begin position="49"/>
        <end position="73"/>
    </location>
</feature>
<evidence type="ECO:0000313" key="4">
    <source>
        <dbReference type="Proteomes" id="UP001595921"/>
    </source>
</evidence>
<dbReference type="RefSeq" id="WP_267621980.1">
    <property type="nucleotide sequence ID" value="NZ_JAODIW010000006.1"/>
</dbReference>
<feature type="transmembrane region" description="Helical" evidence="1">
    <location>
        <begin position="305"/>
        <end position="326"/>
    </location>
</feature>
<keyword evidence="4" id="KW-1185">Reference proteome</keyword>
<dbReference type="PANTHER" id="PTHR30576:SF0">
    <property type="entry name" value="UNDECAPRENYL-PHOSPHATE N-ACETYLGALACTOSAMINYL 1-PHOSPHATE TRANSFERASE-RELATED"/>
    <property type="match status" value="1"/>
</dbReference>